<feature type="non-terminal residue" evidence="1">
    <location>
        <position position="240"/>
    </location>
</feature>
<protein>
    <submittedName>
        <fullName evidence="1">Uncharacterized protein</fullName>
    </submittedName>
</protein>
<feature type="non-terminal residue" evidence="1">
    <location>
        <position position="1"/>
    </location>
</feature>
<gene>
    <name evidence="1" type="ORF">ROZALSC1DRAFT_26000</name>
</gene>
<dbReference type="PANTHER" id="PTHR33096:SF1">
    <property type="entry name" value="CXC1-LIKE CYSTEINE CLUSTER ASSOCIATED WITH KDZ TRANSPOSASES DOMAIN-CONTAINING PROTEIN"/>
    <property type="match status" value="1"/>
</dbReference>
<dbReference type="AlphaFoldDB" id="A0A4P9YCE1"/>
<dbReference type="Pfam" id="PF18758">
    <property type="entry name" value="KDZ"/>
    <property type="match status" value="1"/>
</dbReference>
<dbReference type="PANTHER" id="PTHR33096">
    <property type="entry name" value="CXC2 DOMAIN-CONTAINING PROTEIN"/>
    <property type="match status" value="1"/>
</dbReference>
<organism evidence="1 2">
    <name type="scientific">Rozella allomycis (strain CSF55)</name>
    <dbReference type="NCBI Taxonomy" id="988480"/>
    <lineage>
        <taxon>Eukaryota</taxon>
        <taxon>Fungi</taxon>
        <taxon>Fungi incertae sedis</taxon>
        <taxon>Cryptomycota</taxon>
        <taxon>Cryptomycota incertae sedis</taxon>
        <taxon>Rozella</taxon>
    </lineage>
</organism>
<reference evidence="2" key="1">
    <citation type="journal article" date="2018" name="Nat. Microbiol.">
        <title>Leveraging single-cell genomics to expand the fungal tree of life.</title>
        <authorList>
            <person name="Ahrendt S.R."/>
            <person name="Quandt C.A."/>
            <person name="Ciobanu D."/>
            <person name="Clum A."/>
            <person name="Salamov A."/>
            <person name="Andreopoulos B."/>
            <person name="Cheng J.F."/>
            <person name="Woyke T."/>
            <person name="Pelin A."/>
            <person name="Henrissat B."/>
            <person name="Reynolds N.K."/>
            <person name="Benny G.L."/>
            <person name="Smith M.E."/>
            <person name="James T.Y."/>
            <person name="Grigoriev I.V."/>
        </authorList>
    </citation>
    <scope>NUCLEOTIDE SEQUENCE [LARGE SCALE GENOMIC DNA]</scope>
    <source>
        <strain evidence="2">CSF55</strain>
    </source>
</reference>
<evidence type="ECO:0000313" key="1">
    <source>
        <dbReference type="EMBL" id="RKP15830.1"/>
    </source>
</evidence>
<accession>A0A4P9YCE1</accession>
<dbReference type="EMBL" id="ML007577">
    <property type="protein sequence ID" value="RKP15830.1"/>
    <property type="molecule type" value="Genomic_DNA"/>
</dbReference>
<dbReference type="Proteomes" id="UP000281549">
    <property type="component" value="Unassembled WGS sequence"/>
</dbReference>
<proteinExistence type="predicted"/>
<dbReference type="InterPro" id="IPR040521">
    <property type="entry name" value="KDZ"/>
</dbReference>
<name>A0A4P9YCE1_ROZAC</name>
<sequence>SFKSGNENTKDNPVCDISGIFGCICAHGIPFSFRDIDRGEGLKYAVSILRDIKEVYSNTQIALGYDIMCKLQSSMRRHELTDLSPEFGFIPILHAYGHKEDCQVNFSVKWKLGFGTEYGEEIESFWSELNPFTCHTTHMLPENRRDSIESKLNDLAQKKMRNVLKFISSRTMKSLKYLKQGDLNNLSIYKDVAAELLATRRERFKTLLSPGLSQDMEEQIRMTAVRIKSAYIKLDTKLGQ</sequence>
<evidence type="ECO:0000313" key="2">
    <source>
        <dbReference type="Proteomes" id="UP000281549"/>
    </source>
</evidence>